<gene>
    <name evidence="2" type="ORF">G7071_03915</name>
</gene>
<dbReference type="KEGG" id="npi:G7071_03915"/>
<evidence type="ECO:0000313" key="3">
    <source>
        <dbReference type="Proteomes" id="UP000502035"/>
    </source>
</evidence>
<accession>A0A6G7YCZ4</accession>
<dbReference type="AlphaFoldDB" id="A0A6G7YCZ4"/>
<feature type="signal peptide" evidence="1">
    <location>
        <begin position="1"/>
        <end position="29"/>
    </location>
</feature>
<evidence type="ECO:0000256" key="1">
    <source>
        <dbReference type="SAM" id="SignalP"/>
    </source>
</evidence>
<dbReference type="RefSeq" id="WP_166315104.1">
    <property type="nucleotide sequence ID" value="NZ_CP049866.1"/>
</dbReference>
<protein>
    <submittedName>
        <fullName evidence="2">Uncharacterized protein</fullName>
    </submittedName>
</protein>
<evidence type="ECO:0000313" key="2">
    <source>
        <dbReference type="EMBL" id="QIK74692.1"/>
    </source>
</evidence>
<keyword evidence="3" id="KW-1185">Reference proteome</keyword>
<organism evidence="2 3">
    <name type="scientific">Nocardioides piscis</name>
    <dbReference type="NCBI Taxonomy" id="2714938"/>
    <lineage>
        <taxon>Bacteria</taxon>
        <taxon>Bacillati</taxon>
        <taxon>Actinomycetota</taxon>
        <taxon>Actinomycetes</taxon>
        <taxon>Propionibacteriales</taxon>
        <taxon>Nocardioidaceae</taxon>
        <taxon>Nocardioides</taxon>
    </lineage>
</organism>
<reference evidence="2 3" key="1">
    <citation type="submission" date="2020-03" db="EMBL/GenBank/DDBJ databases">
        <title>Nocardioides sp. nov., isolated from fish.</title>
        <authorList>
            <person name="Hyun D.-W."/>
            <person name="Bae J.-W."/>
        </authorList>
    </citation>
    <scope>NUCLEOTIDE SEQUENCE [LARGE SCALE GENOMIC DNA]</scope>
    <source>
        <strain evidence="2 3">HDW12A</strain>
    </source>
</reference>
<keyword evidence="1" id="KW-0732">Signal</keyword>
<proteinExistence type="predicted"/>
<dbReference type="EMBL" id="CP049866">
    <property type="protein sequence ID" value="QIK74692.1"/>
    <property type="molecule type" value="Genomic_DNA"/>
</dbReference>
<feature type="chain" id="PRO_5026139370" evidence="1">
    <location>
        <begin position="30"/>
        <end position="50"/>
    </location>
</feature>
<name>A0A6G7YCZ4_9ACTN</name>
<dbReference type="Proteomes" id="UP000502035">
    <property type="component" value="Chromosome"/>
</dbReference>
<sequence length="50" mass="5173">MTGRRIAAALLTATMSLGSIGLIAGPAEAKDTTWPTFVDTTKVKPAPSTR</sequence>